<evidence type="ECO:0000256" key="5">
    <source>
        <dbReference type="SAM" id="MobiDB-lite"/>
    </source>
</evidence>
<protein>
    <recommendedName>
        <fullName evidence="2">NADH dehydrogenase [ubiquinone] 1 alpha subcomplex assembly factor 3</fullName>
    </recommendedName>
</protein>
<evidence type="ECO:0000256" key="2">
    <source>
        <dbReference type="ARBA" id="ARBA00021776"/>
    </source>
</evidence>
<gene>
    <name evidence="6" type="ORF">TRSC58_04380</name>
</gene>
<dbReference type="Gene3D" id="3.40.1230.10">
    <property type="entry name" value="MTH938-like"/>
    <property type="match status" value="1"/>
</dbReference>
<dbReference type="InterPro" id="IPR007523">
    <property type="entry name" value="NDUFAF3/AAMDC"/>
</dbReference>
<comment type="similarity">
    <text evidence="4">Belongs to the NDUFAF3 family.</text>
</comment>
<comment type="subcellular location">
    <subcellularLocation>
        <location evidence="1">Mitochondrion</location>
    </subcellularLocation>
</comment>
<dbReference type="GO" id="GO:0005743">
    <property type="term" value="C:mitochondrial inner membrane"/>
    <property type="evidence" value="ECO:0007669"/>
    <property type="project" value="TreeGrafter"/>
</dbReference>
<dbReference type="InterPro" id="IPR034095">
    <property type="entry name" value="NDUF3"/>
</dbReference>
<dbReference type="AlphaFoldDB" id="A0A061J1B1"/>
<dbReference type="PANTHER" id="PTHR21192:SF2">
    <property type="entry name" value="NADH DEHYDROGENASE [UBIQUINONE] 1 ALPHA SUBCOMPLEX ASSEMBLY FACTOR 3"/>
    <property type="match status" value="1"/>
</dbReference>
<feature type="region of interest" description="Disordered" evidence="5">
    <location>
        <begin position="507"/>
        <end position="526"/>
    </location>
</feature>
<keyword evidence="7" id="KW-1185">Reference proteome</keyword>
<dbReference type="InterPro" id="IPR036748">
    <property type="entry name" value="MTH938-like_sf"/>
</dbReference>
<proteinExistence type="inferred from homology"/>
<reference evidence="6 7" key="1">
    <citation type="submission" date="2013-07" db="EMBL/GenBank/DDBJ databases">
        <authorList>
            <person name="Stoco P.H."/>
            <person name="Wagner G."/>
            <person name="Gerber A."/>
            <person name="Zaha A."/>
            <person name="Thompson C."/>
            <person name="Bartholomeu D.C."/>
            <person name="Luckemeyer D.D."/>
            <person name="Bahia D."/>
            <person name="Loreto E."/>
            <person name="Prestes E.B."/>
            <person name="Lima F.M."/>
            <person name="Rodrigues-Luiz G."/>
            <person name="Vallejo G.A."/>
            <person name="Filho J.F."/>
            <person name="Monteiro K.M."/>
            <person name="Tyler K.M."/>
            <person name="de Almeida L.G."/>
            <person name="Ortiz M.F."/>
            <person name="Siervo M.A."/>
            <person name="de Moraes M.H."/>
            <person name="Cunha O.L."/>
            <person name="Mendonca-Neto R."/>
            <person name="Silva R."/>
            <person name="Teixeira S.M."/>
            <person name="Murta S.M."/>
            <person name="Sincero T.C."/>
            <person name="Mendes T.A."/>
            <person name="Urmenyi T.P."/>
            <person name="Silva V.G."/>
            <person name="da Rocha W.D."/>
            <person name="Andersson B."/>
            <person name="Romanha A.J."/>
            <person name="Steindel M."/>
            <person name="de Vasconcelos A.T."/>
            <person name="Grisard E.C."/>
        </authorList>
    </citation>
    <scope>NUCLEOTIDE SEQUENCE [LARGE SCALE GENOMIC DNA]</scope>
    <source>
        <strain evidence="6 7">SC58</strain>
    </source>
</reference>
<evidence type="ECO:0000313" key="7">
    <source>
        <dbReference type="Proteomes" id="UP000031737"/>
    </source>
</evidence>
<evidence type="ECO:0000313" key="6">
    <source>
        <dbReference type="EMBL" id="ESL07926.1"/>
    </source>
</evidence>
<name>A0A061J1B1_TRYRA</name>
<keyword evidence="3" id="KW-0496">Mitochondrion</keyword>
<dbReference type="GO" id="GO:0032981">
    <property type="term" value="P:mitochondrial respiratory chain complex I assembly"/>
    <property type="evidence" value="ECO:0007669"/>
    <property type="project" value="InterPro"/>
</dbReference>
<feature type="region of interest" description="Disordered" evidence="5">
    <location>
        <begin position="165"/>
        <end position="193"/>
    </location>
</feature>
<dbReference type="OrthoDB" id="20681at2759"/>
<sequence length="627" mass="72290">MRRSLLRCAGSTVDWRTRARRGVQRFVRRYVPDPRDDPLTETPMNAEAYKRTHLQQEGGVRVGIRPGQSIEDYMAERDCKWLAEQQRTTERLVAEQRLPTTSDGQLFSGAGTRASYMDVESANRLVKTPTPTDYEADEELVLMRRQLQVENEAEYRRFAAEQKRAELATAETQKRRRPHPSDPGYDPFRITPGYRPQDSVALAQWLKRQRESGKTASGLSLQTKEGQERYYNEEKMATQFHANPFSARVEEPRGISKMRVTAYSPDSIFVNDKEVIGSCIVTDKAYYHWNVSSFEEVNERTLALLLHLYPVPDVVFLGTGRNLHFIDEDLRIAFQKRGSVIHCLTTPQACGHFGVQLSVSRRAALAVINPIPTNGYGVECFGDFVENDMFSLSDTQLGIPPIKQFSATMFRQNKVAEKYRHMQGTGFGPKYHQMSDGRLVRPGTSGTKLRPLLEPGEEVQWETLPSYYHWYPKEHLHDYIENTTMREIQGKPTGDPTERRMYQAMRGGKSDKENAPAPDVMPWDSASIPITKFPHERDEEEIVVEDPKTGRIIGMDRNTYERWRVMMQERREGKPESDPVEYDQERFVTNKDGVVFDLSKMKYRPIFEGRWNPRRPQSTGRTNPIMT</sequence>
<evidence type="ECO:0000256" key="1">
    <source>
        <dbReference type="ARBA" id="ARBA00004173"/>
    </source>
</evidence>
<feature type="region of interest" description="Disordered" evidence="5">
    <location>
        <begin position="426"/>
        <end position="450"/>
    </location>
</feature>
<dbReference type="VEuPathDB" id="TriTrypDB:TRSC58_04380"/>
<organism evidence="6 7">
    <name type="scientific">Trypanosoma rangeli SC58</name>
    <dbReference type="NCBI Taxonomy" id="429131"/>
    <lineage>
        <taxon>Eukaryota</taxon>
        <taxon>Discoba</taxon>
        <taxon>Euglenozoa</taxon>
        <taxon>Kinetoplastea</taxon>
        <taxon>Metakinetoplastina</taxon>
        <taxon>Trypanosomatida</taxon>
        <taxon>Trypanosomatidae</taxon>
        <taxon>Trypanosoma</taxon>
        <taxon>Herpetosoma</taxon>
    </lineage>
</organism>
<comment type="caution">
    <text evidence="6">The sequence shown here is derived from an EMBL/GenBank/DDBJ whole genome shotgun (WGS) entry which is preliminary data.</text>
</comment>
<evidence type="ECO:0000256" key="4">
    <source>
        <dbReference type="ARBA" id="ARBA00049984"/>
    </source>
</evidence>
<dbReference type="Proteomes" id="UP000031737">
    <property type="component" value="Unassembled WGS sequence"/>
</dbReference>
<accession>A0A061J1B1</accession>
<dbReference type="SUPFAM" id="SSF64076">
    <property type="entry name" value="MTH938-like"/>
    <property type="match status" value="1"/>
</dbReference>
<dbReference type="CDD" id="cd05125">
    <property type="entry name" value="Mth938_2P1-like"/>
    <property type="match status" value="1"/>
</dbReference>
<dbReference type="PANTHER" id="PTHR21192">
    <property type="entry name" value="NUCLEAR PROTEIN E3-3"/>
    <property type="match status" value="1"/>
</dbReference>
<evidence type="ECO:0000256" key="3">
    <source>
        <dbReference type="ARBA" id="ARBA00023128"/>
    </source>
</evidence>
<dbReference type="Pfam" id="PF04430">
    <property type="entry name" value="DUF498"/>
    <property type="match status" value="1"/>
</dbReference>
<dbReference type="EMBL" id="AUPL01004380">
    <property type="protein sequence ID" value="ESL07926.1"/>
    <property type="molecule type" value="Genomic_DNA"/>
</dbReference>